<dbReference type="Gene3D" id="1.10.1130.10">
    <property type="entry name" value="Flavocytochrome C3, Chain A"/>
    <property type="match status" value="1"/>
</dbReference>
<name>H8Z450_9GAMM</name>
<reference evidence="3" key="1">
    <citation type="submission" date="2011-06" db="EMBL/GenBank/DDBJ databases">
        <authorList>
            <consortium name="US DOE Joint Genome Institute (JGI-PGF)"/>
            <person name="Lucas S."/>
            <person name="Han J."/>
            <person name="Lapidus A."/>
            <person name="Cheng J.-F."/>
            <person name="Goodwin L."/>
            <person name="Pitluck S."/>
            <person name="Peters L."/>
            <person name="Land M.L."/>
            <person name="Hauser L."/>
            <person name="Vogl K."/>
            <person name="Liu Z."/>
            <person name="Overmann J."/>
            <person name="Frigaard N.-U."/>
            <person name="Bryant D.A."/>
            <person name="Woyke T.J."/>
        </authorList>
    </citation>
    <scope>NUCLEOTIDE SEQUENCE [LARGE SCALE GENOMIC DNA]</scope>
    <source>
        <strain evidence="3">970</strain>
    </source>
</reference>
<reference evidence="2 3" key="2">
    <citation type="submission" date="2011-11" db="EMBL/GenBank/DDBJ databases">
        <authorList>
            <consortium name="US DOE Joint Genome Institute"/>
            <person name="Lucas S."/>
            <person name="Han J."/>
            <person name="Lapidus A."/>
            <person name="Cheng J.-F."/>
            <person name="Goodwin L."/>
            <person name="Pitluck S."/>
            <person name="Peters L."/>
            <person name="Ovchinnikova G."/>
            <person name="Zhang X."/>
            <person name="Detter J.C."/>
            <person name="Han C."/>
            <person name="Tapia R."/>
            <person name="Land M."/>
            <person name="Hauser L."/>
            <person name="Kyrpides N."/>
            <person name="Ivanova N."/>
            <person name="Pagani I."/>
            <person name="Vogl K."/>
            <person name="Liu Z."/>
            <person name="Overmann J."/>
            <person name="Frigaard N.-U."/>
            <person name="Bryant D."/>
            <person name="Woyke T."/>
        </authorList>
    </citation>
    <scope>NUCLEOTIDE SEQUENCE [LARGE SCALE GENOMIC DNA]</scope>
    <source>
        <strain evidence="2 3">970</strain>
    </source>
</reference>
<dbReference type="STRING" id="631362.Thi970DRAFT_03737"/>
<dbReference type="SUPFAM" id="SSF48695">
    <property type="entry name" value="Multiheme cytochromes"/>
    <property type="match status" value="1"/>
</dbReference>
<dbReference type="Proteomes" id="UP000002964">
    <property type="component" value="Unassembled WGS sequence"/>
</dbReference>
<dbReference type="eggNOG" id="COG2864">
    <property type="taxonomic scope" value="Bacteria"/>
</dbReference>
<accession>H8Z450</accession>
<keyword evidence="1" id="KW-0732">Signal</keyword>
<dbReference type="AlphaFoldDB" id="H8Z450"/>
<sequence length="200" mass="22207">MACLWLVLLGLIISPVAYSTATEPAPQSAALEPAPQIAPESAQQPATELMIDHFDPETGKRIIPNERCLTCHGDEEQKTDVRDDGSPVKIFVHSEQIKASVHGEQPCTSCHVTIDRVPHRKAPSVIVGCIECHRETWEEHQDDPDGKYERLGVVNEQIDNFMHSIHAQPSELDQSRTNATCYDCHDDHNIGELGSIQRAD</sequence>
<dbReference type="InterPro" id="IPR036280">
    <property type="entry name" value="Multihaem_cyt_sf"/>
</dbReference>
<protein>
    <submittedName>
        <fullName evidence="2">Uncharacterized protein</fullName>
    </submittedName>
</protein>
<dbReference type="EMBL" id="JH603170">
    <property type="protein sequence ID" value="EIC20119.1"/>
    <property type="molecule type" value="Genomic_DNA"/>
</dbReference>
<feature type="chain" id="PRO_5003618372" evidence="1">
    <location>
        <begin position="20"/>
        <end position="200"/>
    </location>
</feature>
<evidence type="ECO:0000256" key="1">
    <source>
        <dbReference type="SAM" id="SignalP"/>
    </source>
</evidence>
<feature type="signal peptide" evidence="1">
    <location>
        <begin position="1"/>
        <end position="19"/>
    </location>
</feature>
<gene>
    <name evidence="2" type="ORF">Thi970DRAFT_03737</name>
</gene>
<keyword evidence="3" id="KW-1185">Reference proteome</keyword>
<proteinExistence type="predicted"/>
<organism evidence="2 3">
    <name type="scientific">Thiorhodovibrio frisius</name>
    <dbReference type="NCBI Taxonomy" id="631362"/>
    <lineage>
        <taxon>Bacteria</taxon>
        <taxon>Pseudomonadati</taxon>
        <taxon>Pseudomonadota</taxon>
        <taxon>Gammaproteobacteria</taxon>
        <taxon>Chromatiales</taxon>
        <taxon>Chromatiaceae</taxon>
        <taxon>Thiorhodovibrio</taxon>
    </lineage>
</organism>
<evidence type="ECO:0000313" key="2">
    <source>
        <dbReference type="EMBL" id="EIC20119.1"/>
    </source>
</evidence>
<evidence type="ECO:0000313" key="3">
    <source>
        <dbReference type="Proteomes" id="UP000002964"/>
    </source>
</evidence>
<dbReference type="HOGENOM" id="CLU_1365695_0_0_6"/>